<evidence type="ECO:0000259" key="7">
    <source>
        <dbReference type="PROSITE" id="PS00486"/>
    </source>
</evidence>
<evidence type="ECO:0000256" key="3">
    <source>
        <dbReference type="ARBA" id="ARBA00022763"/>
    </source>
</evidence>
<dbReference type="GO" id="GO:0006298">
    <property type="term" value="P:mismatch repair"/>
    <property type="evidence" value="ECO:0007669"/>
    <property type="project" value="InterPro"/>
</dbReference>
<dbReference type="SUPFAM" id="SSF52540">
    <property type="entry name" value="P-loop containing nucleoside triphosphate hydrolases"/>
    <property type="match status" value="1"/>
</dbReference>
<reference evidence="8 9" key="1">
    <citation type="submission" date="2024-03" db="EMBL/GenBank/DDBJ databases">
        <title>Complete genome sequence of the green alga Chloropicon roscoffensis RCC1871.</title>
        <authorList>
            <person name="Lemieux C."/>
            <person name="Pombert J.-F."/>
            <person name="Otis C."/>
            <person name="Turmel M."/>
        </authorList>
    </citation>
    <scope>NUCLEOTIDE SEQUENCE [LARGE SCALE GENOMIC DNA]</scope>
    <source>
        <strain evidence="8 9">RCC1871</strain>
    </source>
</reference>
<evidence type="ECO:0000313" key="8">
    <source>
        <dbReference type="EMBL" id="WZN64057.1"/>
    </source>
</evidence>
<dbReference type="PROSITE" id="PS00486">
    <property type="entry name" value="DNA_MISMATCH_REPAIR_2"/>
    <property type="match status" value="1"/>
</dbReference>
<dbReference type="SMART" id="SM00533">
    <property type="entry name" value="MUTSd"/>
    <property type="match status" value="1"/>
</dbReference>
<dbReference type="PANTHER" id="PTHR11361:SF148">
    <property type="entry name" value="DNA MISMATCH REPAIR PROTEIN MSH6"/>
    <property type="match status" value="1"/>
</dbReference>
<dbReference type="Gene3D" id="3.40.1170.10">
    <property type="entry name" value="DNA repair protein MutS, domain I"/>
    <property type="match status" value="1"/>
</dbReference>
<dbReference type="InterPro" id="IPR036187">
    <property type="entry name" value="DNA_mismatch_repair_MutS_sf"/>
</dbReference>
<keyword evidence="5" id="KW-0238">DNA-binding</keyword>
<evidence type="ECO:0000256" key="6">
    <source>
        <dbReference type="SAM" id="MobiDB-lite"/>
    </source>
</evidence>
<dbReference type="AlphaFoldDB" id="A0AAX4PCJ0"/>
<protein>
    <submittedName>
        <fullName evidence="8">DNA mismatch repair protein MSH6</fullName>
    </submittedName>
</protein>
<organism evidence="8 9">
    <name type="scientific">Chloropicon roscoffensis</name>
    <dbReference type="NCBI Taxonomy" id="1461544"/>
    <lineage>
        <taxon>Eukaryota</taxon>
        <taxon>Viridiplantae</taxon>
        <taxon>Chlorophyta</taxon>
        <taxon>Chloropicophyceae</taxon>
        <taxon>Chloropicales</taxon>
        <taxon>Chloropicaceae</taxon>
        <taxon>Chloropicon</taxon>
    </lineage>
</organism>
<comment type="similarity">
    <text evidence="1">Belongs to the DNA mismatch repair MutS family.</text>
</comment>
<dbReference type="Proteomes" id="UP001472866">
    <property type="component" value="Chromosome 08"/>
</dbReference>
<name>A0AAX4PCJ0_9CHLO</name>
<evidence type="ECO:0000256" key="4">
    <source>
        <dbReference type="ARBA" id="ARBA00022840"/>
    </source>
</evidence>
<evidence type="ECO:0000313" key="9">
    <source>
        <dbReference type="Proteomes" id="UP001472866"/>
    </source>
</evidence>
<keyword evidence="4" id="KW-0067">ATP-binding</keyword>
<dbReference type="Pfam" id="PF01624">
    <property type="entry name" value="MutS_I"/>
    <property type="match status" value="1"/>
</dbReference>
<dbReference type="Pfam" id="PF00488">
    <property type="entry name" value="MutS_V"/>
    <property type="match status" value="1"/>
</dbReference>
<evidence type="ECO:0000256" key="2">
    <source>
        <dbReference type="ARBA" id="ARBA00022741"/>
    </source>
</evidence>
<dbReference type="Gene3D" id="1.10.1420.10">
    <property type="match status" value="1"/>
</dbReference>
<dbReference type="GO" id="GO:0032301">
    <property type="term" value="C:MutSalpha complex"/>
    <property type="evidence" value="ECO:0007669"/>
    <property type="project" value="TreeGrafter"/>
</dbReference>
<dbReference type="InterPro" id="IPR007695">
    <property type="entry name" value="DNA_mismatch_repair_MutS-lik_N"/>
</dbReference>
<dbReference type="GO" id="GO:0140664">
    <property type="term" value="F:ATP-dependent DNA damage sensor activity"/>
    <property type="evidence" value="ECO:0007669"/>
    <property type="project" value="InterPro"/>
</dbReference>
<dbReference type="PIRSF" id="PIRSF037677">
    <property type="entry name" value="DNA_mis_repair_Msh6"/>
    <property type="match status" value="1"/>
</dbReference>
<dbReference type="InterPro" id="IPR045076">
    <property type="entry name" value="MutS"/>
</dbReference>
<keyword evidence="9" id="KW-1185">Reference proteome</keyword>
<dbReference type="GO" id="GO:0005524">
    <property type="term" value="F:ATP binding"/>
    <property type="evidence" value="ECO:0007669"/>
    <property type="project" value="UniProtKB-KW"/>
</dbReference>
<dbReference type="Gene3D" id="3.30.420.110">
    <property type="entry name" value="MutS, connector domain"/>
    <property type="match status" value="1"/>
</dbReference>
<dbReference type="InterPro" id="IPR016151">
    <property type="entry name" value="DNA_mismatch_repair_MutS_N"/>
</dbReference>
<proteinExistence type="inferred from homology"/>
<dbReference type="InterPro" id="IPR027417">
    <property type="entry name" value="P-loop_NTPase"/>
</dbReference>
<dbReference type="InterPro" id="IPR017261">
    <property type="entry name" value="DNA_mismatch_repair_MutS/MSH"/>
</dbReference>
<feature type="region of interest" description="Disordered" evidence="6">
    <location>
        <begin position="57"/>
        <end position="112"/>
    </location>
</feature>
<dbReference type="SUPFAM" id="SSF55271">
    <property type="entry name" value="DNA repair protein MutS, domain I"/>
    <property type="match status" value="1"/>
</dbReference>
<feature type="domain" description="DNA mismatch repair proteins mutS family" evidence="7">
    <location>
        <begin position="897"/>
        <end position="913"/>
    </location>
</feature>
<feature type="compositionally biased region" description="Basic and acidic residues" evidence="6">
    <location>
        <begin position="13"/>
        <end position="25"/>
    </location>
</feature>
<dbReference type="EMBL" id="CP151508">
    <property type="protein sequence ID" value="WZN64057.1"/>
    <property type="molecule type" value="Genomic_DNA"/>
</dbReference>
<dbReference type="InterPro" id="IPR036678">
    <property type="entry name" value="MutS_con_dom_sf"/>
</dbReference>
<dbReference type="Gene3D" id="3.40.50.300">
    <property type="entry name" value="P-loop containing nucleotide triphosphate hydrolases"/>
    <property type="match status" value="1"/>
</dbReference>
<dbReference type="SUPFAM" id="SSF48334">
    <property type="entry name" value="DNA repair protein MutS, domain III"/>
    <property type="match status" value="1"/>
</dbReference>
<feature type="compositionally biased region" description="Basic and acidic residues" evidence="6">
    <location>
        <begin position="95"/>
        <end position="111"/>
    </location>
</feature>
<sequence>MEGSLSSWYREAFERSERQEGRSALDEILGLEPEDGDGVPPRGAGVLLELKTGAIGSAPKKRRVSLTAEEPSGGGDSRESSADGLPLDWAGLPNPDRDRDRDDPRDEEARASRRRRLVAALERDQGEDTAHVPRGERRYPWISEEGRRDAALRRPSDPSYDPTTLHVPAEALRAMTAFCRQFWRLKSTRMDLVLFVRHGSFYNLFDVDCDVGLRVGLNLSGRRTPNMWKCGCNAGCFEHWSGRVLGLGLSVGRVEETREKGPDGILRRELVEVLTPGTAEGRLLCASQCAEGDAHGVCALDALAGRILVGEFRDDPEGTALSAACTAFSPSEVVLERGVVRPGAVAALRQSSRGAALTRLPEDPRREAASMCSGDLGSRREAAAEFTRRIGERYFRDGVQPGRRGASPSDLCLGKPLASAALACLVRYLEDLGIAADLLPCCQLEPLPAPGACPREMYLDARALRHLHLLEGSEGTEAGSLVHLLDGTASAAGGRLLREWVRRPLRRPGDIEGRLDAADHLAMKPKACQEYQRAISATPDFEGLLPKCLRALSAAAGQGVGRGERVTEPRAGWCVCAAPPGEGGPTQAQVAPVMRLLEGLATLVDAAAAFSERVGLAPQGAPDLIEWFPRAAASASRPLGRLLRLFSPSDFVDRAAPFAPAHGVSPAFDEAVAAAAEADAALGLSPDDPEVQARADECAARRGAALTSFLLEALAILSDSHAAFAELVRAAATSDVLAGFGARIRDLESRGGVFCRPTVLDDAHRDGNPALLLRGAWHPLLTLYLPPREVVRNDLDLGCGGGECESPHSSRNTTTSGTLVLTGPNMGGKSTLLRLSALCAVMAQLGCRAPCLEMAFTPFDRVFTRMGAEDMLVEGRSTFLVELQDAARALDHATRRSLVILDELGRGTSTHDGVAIAGGVLRYLHRNTRCLCLFATHYPSLCLPELGSGHMALDAEADEDDRVPTFLLRPGRAPRGSCGIALARRAGLPAQVLRRAAQISSANE</sequence>
<feature type="region of interest" description="Disordered" evidence="6">
    <location>
        <begin position="13"/>
        <end position="44"/>
    </location>
</feature>
<gene>
    <name evidence="8" type="ORF">HKI87_08g56110</name>
</gene>
<dbReference type="InterPro" id="IPR007696">
    <property type="entry name" value="DNA_mismatch_repair_MutS_core"/>
</dbReference>
<keyword evidence="2" id="KW-0547">Nucleotide-binding</keyword>
<evidence type="ECO:0000256" key="5">
    <source>
        <dbReference type="ARBA" id="ARBA00023125"/>
    </source>
</evidence>
<keyword evidence="3" id="KW-0227">DNA damage</keyword>
<dbReference type="SMART" id="SM00534">
    <property type="entry name" value="MUTSac"/>
    <property type="match status" value="1"/>
</dbReference>
<dbReference type="GO" id="GO:0030983">
    <property type="term" value="F:mismatched DNA binding"/>
    <property type="evidence" value="ECO:0007669"/>
    <property type="project" value="InterPro"/>
</dbReference>
<accession>A0AAX4PCJ0</accession>
<evidence type="ECO:0000256" key="1">
    <source>
        <dbReference type="ARBA" id="ARBA00006271"/>
    </source>
</evidence>
<dbReference type="PANTHER" id="PTHR11361">
    <property type="entry name" value="DNA MISMATCH REPAIR PROTEIN MUTS FAMILY MEMBER"/>
    <property type="match status" value="1"/>
</dbReference>
<dbReference type="InterPro" id="IPR000432">
    <property type="entry name" value="DNA_mismatch_repair_MutS_C"/>
</dbReference>
<dbReference type="Pfam" id="PF05192">
    <property type="entry name" value="MutS_III"/>
    <property type="match status" value="1"/>
</dbReference>